<evidence type="ECO:0000313" key="2">
    <source>
        <dbReference type="Proteomes" id="UP000789901"/>
    </source>
</evidence>
<keyword evidence="2" id="KW-1185">Reference proteome</keyword>
<sequence>MVIFVRAEVNETDATVLVTIFHETQLTSSYELQKFLEMQIMPKDSSGSIGTTRTR</sequence>
<proteinExistence type="predicted"/>
<accession>A0ABN7WFD7</accession>
<gene>
    <name evidence="1" type="ORF">GMARGA_LOCUS29970</name>
</gene>
<organism evidence="1 2">
    <name type="scientific">Gigaspora margarita</name>
    <dbReference type="NCBI Taxonomy" id="4874"/>
    <lineage>
        <taxon>Eukaryota</taxon>
        <taxon>Fungi</taxon>
        <taxon>Fungi incertae sedis</taxon>
        <taxon>Mucoromycota</taxon>
        <taxon>Glomeromycotina</taxon>
        <taxon>Glomeromycetes</taxon>
        <taxon>Diversisporales</taxon>
        <taxon>Gigasporaceae</taxon>
        <taxon>Gigaspora</taxon>
    </lineage>
</organism>
<protein>
    <submittedName>
        <fullName evidence="1">32680_t:CDS:1</fullName>
    </submittedName>
</protein>
<dbReference type="Proteomes" id="UP000789901">
    <property type="component" value="Unassembled WGS sequence"/>
</dbReference>
<name>A0ABN7WFD7_GIGMA</name>
<evidence type="ECO:0000313" key="1">
    <source>
        <dbReference type="EMBL" id="CAG8829374.1"/>
    </source>
</evidence>
<dbReference type="EMBL" id="CAJVQB010041308">
    <property type="protein sequence ID" value="CAG8829374.1"/>
    <property type="molecule type" value="Genomic_DNA"/>
</dbReference>
<comment type="caution">
    <text evidence="1">The sequence shown here is derived from an EMBL/GenBank/DDBJ whole genome shotgun (WGS) entry which is preliminary data.</text>
</comment>
<reference evidence="1 2" key="1">
    <citation type="submission" date="2021-06" db="EMBL/GenBank/DDBJ databases">
        <authorList>
            <person name="Kallberg Y."/>
            <person name="Tangrot J."/>
            <person name="Rosling A."/>
        </authorList>
    </citation>
    <scope>NUCLEOTIDE SEQUENCE [LARGE SCALE GENOMIC DNA]</scope>
    <source>
        <strain evidence="1 2">120-4 pot B 10/14</strain>
    </source>
</reference>
<feature type="non-terminal residue" evidence="1">
    <location>
        <position position="55"/>
    </location>
</feature>